<accession>A0A371GGH5</accession>
<organism evidence="2 3">
    <name type="scientific">Mucuna pruriens</name>
    <name type="common">Velvet bean</name>
    <name type="synonym">Dolichos pruriens</name>
    <dbReference type="NCBI Taxonomy" id="157652"/>
    <lineage>
        <taxon>Eukaryota</taxon>
        <taxon>Viridiplantae</taxon>
        <taxon>Streptophyta</taxon>
        <taxon>Embryophyta</taxon>
        <taxon>Tracheophyta</taxon>
        <taxon>Spermatophyta</taxon>
        <taxon>Magnoliopsida</taxon>
        <taxon>eudicotyledons</taxon>
        <taxon>Gunneridae</taxon>
        <taxon>Pentapetalae</taxon>
        <taxon>rosids</taxon>
        <taxon>fabids</taxon>
        <taxon>Fabales</taxon>
        <taxon>Fabaceae</taxon>
        <taxon>Papilionoideae</taxon>
        <taxon>50 kb inversion clade</taxon>
        <taxon>NPAAA clade</taxon>
        <taxon>indigoferoid/millettioid clade</taxon>
        <taxon>Phaseoleae</taxon>
        <taxon>Mucuna</taxon>
    </lineage>
</organism>
<comment type="caution">
    <text evidence="2">The sequence shown here is derived from an EMBL/GenBank/DDBJ whole genome shotgun (WGS) entry which is preliminary data.</text>
</comment>
<dbReference type="Proteomes" id="UP000257109">
    <property type="component" value="Unassembled WGS sequence"/>
</dbReference>
<feature type="region of interest" description="Disordered" evidence="1">
    <location>
        <begin position="330"/>
        <end position="376"/>
    </location>
</feature>
<proteinExistence type="predicted"/>
<protein>
    <submittedName>
        <fullName evidence="2">Uncharacterized protein</fullName>
    </submittedName>
</protein>
<dbReference type="AlphaFoldDB" id="A0A371GGH5"/>
<name>A0A371GGH5_MUCPR</name>
<sequence length="562" mass="62551">MFPAFQFETVSSPTLSRPFETESSPTLLHSSLQLAEIMSDLSQPRLDHISNTPHFDIRGSTASRGMNGIVAVNNPRLERIIDGYGMCGSIRHPTNDCLILQEPPLLFRPQQMAMHNMQFPQKESSLRNWTKQMPISNMEFQEDMCTTLQDLQDLQKQIVELTATINQLHSQRFGRSPSQTILNPQEETMSDTIVKSGNEMVEIDNCVPTISDPTDVVKIANFVTTVTDLTNMPPRVESLVEILDKVTRAEIADPVGADANITDPMCTDAKIANPRYTNDATFANRVEDADSMVDKSDGVNMTRSVDSMVEGLDVADKIAISGLADFENWKRTKPKSSNDEKNLDDPSPSRVSGQVSHPGQTNSFPDRPTQQVQQPCGAHNPIKSVPLHCPRMPVQLKRQLSSKANSAATSRMGEACNARELGTFKGVEFKLISIYTTLHNLAHIFHLHGGARCLSWCVSRLGKHKSWTERPKSNLESIDCCVSRVLESKFSAKHECHNSRPQDANRTVSQYYEPVTVGRIQQPTLTNHSKSKRECESSHVKKWKSIAIASITAVVEISGCRL</sequence>
<reference evidence="2" key="1">
    <citation type="submission" date="2018-05" db="EMBL/GenBank/DDBJ databases">
        <title>Draft genome of Mucuna pruriens seed.</title>
        <authorList>
            <person name="Nnadi N.E."/>
            <person name="Vos R."/>
            <person name="Hasami M.H."/>
            <person name="Devisetty U.K."/>
            <person name="Aguiy J.C."/>
        </authorList>
    </citation>
    <scope>NUCLEOTIDE SEQUENCE [LARGE SCALE GENOMIC DNA]</scope>
    <source>
        <strain evidence="2">JCA_2017</strain>
    </source>
</reference>
<keyword evidence="3" id="KW-1185">Reference proteome</keyword>
<evidence type="ECO:0000313" key="3">
    <source>
        <dbReference type="Proteomes" id="UP000257109"/>
    </source>
</evidence>
<evidence type="ECO:0000313" key="2">
    <source>
        <dbReference type="EMBL" id="RDX89658.1"/>
    </source>
</evidence>
<evidence type="ECO:0000256" key="1">
    <source>
        <dbReference type="SAM" id="MobiDB-lite"/>
    </source>
</evidence>
<feature type="compositionally biased region" description="Polar residues" evidence="1">
    <location>
        <begin position="349"/>
        <end position="374"/>
    </location>
</feature>
<dbReference type="EMBL" id="QJKJ01005611">
    <property type="protein sequence ID" value="RDX89658.1"/>
    <property type="molecule type" value="Genomic_DNA"/>
</dbReference>
<gene>
    <name evidence="2" type="ORF">CR513_28587</name>
</gene>
<feature type="non-terminal residue" evidence="2">
    <location>
        <position position="1"/>
    </location>
</feature>